<proteinExistence type="predicted"/>
<evidence type="ECO:0000313" key="2">
    <source>
        <dbReference type="EMBL" id="OGG62624.1"/>
    </source>
</evidence>
<dbReference type="Proteomes" id="UP000178532">
    <property type="component" value="Unassembled WGS sequence"/>
</dbReference>
<sequence>MSNIPMKFVKTAIDFAIAITGKDGKRHHHGNFSFRVKKLAQSMLGGNTAEVWYRQENQHTEVVTQVLKVWWQFDVENFQINTFDSDPQWQYDFRRTVERRKEVAGRDCRLTRKERTKYVEEMYQRYLAEKKRAEQAVQQQREELLERFRERAKC</sequence>
<gene>
    <name evidence="2" type="ORF">A3C19_02565</name>
</gene>
<accession>A0A1F6DMJ2</accession>
<organism evidence="2 3">
    <name type="scientific">Candidatus Kaiserbacteria bacterium RIFCSPHIGHO2_02_FULL_54_22</name>
    <dbReference type="NCBI Taxonomy" id="1798495"/>
    <lineage>
        <taxon>Bacteria</taxon>
        <taxon>Candidatus Kaiseribacteriota</taxon>
    </lineage>
</organism>
<dbReference type="STRING" id="1798495.A3C19_02565"/>
<feature type="coiled-coil region" evidence="1">
    <location>
        <begin position="123"/>
        <end position="150"/>
    </location>
</feature>
<evidence type="ECO:0000313" key="3">
    <source>
        <dbReference type="Proteomes" id="UP000178532"/>
    </source>
</evidence>
<name>A0A1F6DMJ2_9BACT</name>
<protein>
    <submittedName>
        <fullName evidence="2">Uncharacterized protein</fullName>
    </submittedName>
</protein>
<evidence type="ECO:0000256" key="1">
    <source>
        <dbReference type="SAM" id="Coils"/>
    </source>
</evidence>
<dbReference type="AlphaFoldDB" id="A0A1F6DMJ2"/>
<keyword evidence="1" id="KW-0175">Coiled coil</keyword>
<dbReference type="EMBL" id="MFLI01000005">
    <property type="protein sequence ID" value="OGG62624.1"/>
    <property type="molecule type" value="Genomic_DNA"/>
</dbReference>
<reference evidence="2 3" key="1">
    <citation type="journal article" date="2016" name="Nat. Commun.">
        <title>Thousands of microbial genomes shed light on interconnected biogeochemical processes in an aquifer system.</title>
        <authorList>
            <person name="Anantharaman K."/>
            <person name="Brown C.T."/>
            <person name="Hug L.A."/>
            <person name="Sharon I."/>
            <person name="Castelle C.J."/>
            <person name="Probst A.J."/>
            <person name="Thomas B.C."/>
            <person name="Singh A."/>
            <person name="Wilkins M.J."/>
            <person name="Karaoz U."/>
            <person name="Brodie E.L."/>
            <person name="Williams K.H."/>
            <person name="Hubbard S.S."/>
            <person name="Banfield J.F."/>
        </authorList>
    </citation>
    <scope>NUCLEOTIDE SEQUENCE [LARGE SCALE GENOMIC DNA]</scope>
</reference>
<comment type="caution">
    <text evidence="2">The sequence shown here is derived from an EMBL/GenBank/DDBJ whole genome shotgun (WGS) entry which is preliminary data.</text>
</comment>